<comment type="function">
    <text evidence="5">Converts O-phospho-L-seryl-tRNA(Cys) (Sep-tRNA(Cys)) to L-cysteinyl-tRNA(Cys) (Cys-tRNA(Cys)).</text>
</comment>
<evidence type="ECO:0000313" key="6">
    <source>
        <dbReference type="EMBL" id="RZN55269.1"/>
    </source>
</evidence>
<dbReference type="InterPro" id="IPR008829">
    <property type="entry name" value="SepSecS/SepCysS"/>
</dbReference>
<keyword evidence="3 5" id="KW-0663">Pyridoxal phosphate</keyword>
<dbReference type="InterPro" id="IPR013375">
    <property type="entry name" value="Sep_Cys-tRNA_synth_arc"/>
</dbReference>
<name>A0A523BDE7_9CREN</name>
<comment type="subunit">
    <text evidence="5">Homodimer. Interacts with SepRS.</text>
</comment>
<evidence type="ECO:0000256" key="1">
    <source>
        <dbReference type="ARBA" id="ARBA00001933"/>
    </source>
</evidence>
<dbReference type="Gene3D" id="3.90.1150.10">
    <property type="entry name" value="Aspartate Aminotransferase, domain 1"/>
    <property type="match status" value="1"/>
</dbReference>
<comment type="caution">
    <text evidence="5">Lacks conserved residue(s) required for the propagation of feature annotation.</text>
</comment>
<evidence type="ECO:0000313" key="9">
    <source>
        <dbReference type="Proteomes" id="UP000317265"/>
    </source>
</evidence>
<dbReference type="PANTHER" id="PTHR43586:SF3">
    <property type="entry name" value="O-PHOSPHO-L-SERYL-TRNA:CYS-TRNA SYNTHASE"/>
    <property type="match status" value="1"/>
</dbReference>
<sequence>MKIPKERLEKYRNLKREFSEEEYINIHPIQRGGVLTEEAMKALIEFGDGYSVCDFCPPKEARLDMITRPPIRDFYKDLAKFLGMDYVRVVTRCREAIFIAFKMLSEPNDYVIIDSNAHYSTYLAAELSGLRIKEVPNSGYPEFKVNLEAYIDKIEEVKKEKGKLPSAILLTHVDYLYGNLNDAKIVGKIAKDYNIPFILNCAYSAGVMPINGKELGADIITGSGHKSWAASAPTGIIAINESLKEKILARSKISGDITKREFKAKEVALLGCTVMGAPLITLMASFPKIVERVEKWEEEINKIRYLVSELERIEGFKQLGIRPKLHTLTHMESESFYKVSINHKRKGFFLYEELKERKIVGIQPGLTKHFKFNTYGLTWEQIKYIRDAFFDIARKYNVNIK</sequence>
<protein>
    <recommendedName>
        <fullName evidence="5">O-phospho-L-seryl-tRNA:Cys-tRNA synthase</fullName>
        <ecNumber evidence="5">2.5.1.73</ecNumber>
    </recommendedName>
    <alternativeName>
        <fullName evidence="5">Sep-tRNA:Cys-tRNA synthase</fullName>
        <shortName evidence="5">SepCysS</shortName>
    </alternativeName>
</protein>
<dbReference type="PANTHER" id="PTHR43586">
    <property type="entry name" value="CYSTEINE DESULFURASE"/>
    <property type="match status" value="1"/>
</dbReference>
<evidence type="ECO:0000256" key="2">
    <source>
        <dbReference type="ARBA" id="ARBA00022679"/>
    </source>
</evidence>
<feature type="binding site" evidence="5">
    <location>
        <position position="200"/>
    </location>
    <ligand>
        <name>pyridoxal 5'-phosphate</name>
        <dbReference type="ChEBI" id="CHEBI:597326"/>
    </ligand>
</feature>
<reference evidence="6 8" key="2">
    <citation type="journal article" date="2019" name="Nat. Microbiol.">
        <title>Wide diversity of methane and short-chain alkane metabolisms in uncultured archaea.</title>
        <authorList>
            <person name="Borrel G."/>
            <person name="Adam P.S."/>
            <person name="McKay L.J."/>
            <person name="Chen L.X."/>
            <person name="Sierra-Garcia I.N."/>
            <person name="Sieber C.M."/>
            <person name="Letourneur Q."/>
            <person name="Ghozlane A."/>
            <person name="Andersen G.L."/>
            <person name="Li W.J."/>
            <person name="Hallam S.J."/>
            <person name="Muyzer G."/>
            <person name="de Oliveira V.M."/>
            <person name="Inskeep W.P."/>
            <person name="Banfield J.F."/>
            <person name="Gribaldo S."/>
        </authorList>
    </citation>
    <scope>NUCLEOTIDE SEQUENCE [LARGE SCALE GENOMIC DNA]</scope>
    <source>
        <strain evidence="6">Verst-YHS</strain>
    </source>
</reference>
<dbReference type="SUPFAM" id="SSF53383">
    <property type="entry name" value="PLP-dependent transferases"/>
    <property type="match status" value="1"/>
</dbReference>
<comment type="caution">
    <text evidence="7">The sequence shown here is derived from an EMBL/GenBank/DDBJ whole genome shotgun (WGS) entry which is preliminary data.</text>
</comment>
<feature type="binding site" evidence="5">
    <location>
        <begin position="223"/>
        <end position="225"/>
    </location>
    <ligand>
        <name>pyridoxal 5'-phosphate</name>
        <dbReference type="ChEBI" id="CHEBI:597326"/>
    </ligand>
</feature>
<proteinExistence type="inferred from homology"/>
<evidence type="ECO:0000313" key="8">
    <source>
        <dbReference type="Proteomes" id="UP000316080"/>
    </source>
</evidence>
<comment type="similarity">
    <text evidence="5">Belongs to the SepCysS family.</text>
</comment>
<dbReference type="EMBL" id="QNVI01000041">
    <property type="protein sequence ID" value="TDA38894.1"/>
    <property type="molecule type" value="Genomic_DNA"/>
</dbReference>
<keyword evidence="4 5" id="KW-0648">Protein biosynthesis</keyword>
<dbReference type="AlphaFoldDB" id="A0A523BDE7"/>
<dbReference type="NCBIfam" id="TIGR02539">
    <property type="entry name" value="SepCysS"/>
    <property type="match status" value="1"/>
</dbReference>
<dbReference type="Proteomes" id="UP000316080">
    <property type="component" value="Unassembled WGS sequence"/>
</dbReference>
<dbReference type="InterPro" id="IPR015424">
    <property type="entry name" value="PyrdxlP-dep_Trfase"/>
</dbReference>
<evidence type="ECO:0000256" key="5">
    <source>
        <dbReference type="HAMAP-Rule" id="MF_01675"/>
    </source>
</evidence>
<comment type="catalytic activity">
    <reaction evidence="5">
        <text>O-phospho-L-seryl-tRNA(Cys) + hydrogen sulfide + H(+) = L-cysteinyl-tRNA(Cys) + phosphate</text>
        <dbReference type="Rhea" id="RHEA:25686"/>
        <dbReference type="Rhea" id="RHEA-COMP:9679"/>
        <dbReference type="Rhea" id="RHEA-COMP:9719"/>
        <dbReference type="ChEBI" id="CHEBI:15378"/>
        <dbReference type="ChEBI" id="CHEBI:29919"/>
        <dbReference type="ChEBI" id="CHEBI:43474"/>
        <dbReference type="ChEBI" id="CHEBI:78517"/>
        <dbReference type="ChEBI" id="CHEBI:78551"/>
        <dbReference type="EC" id="2.5.1.73"/>
    </reaction>
</comment>
<dbReference type="HAMAP" id="MF_01675">
    <property type="entry name" value="Sep_Cys_tRNA_synth"/>
    <property type="match status" value="1"/>
</dbReference>
<gene>
    <name evidence="7" type="primary">pscS</name>
    <name evidence="7" type="ORF">DSO09_03355</name>
    <name evidence="6" type="ORF">EF809_05975</name>
</gene>
<dbReference type="NCBIfam" id="NF006810">
    <property type="entry name" value="PRK09331.1"/>
    <property type="match status" value="1"/>
</dbReference>
<dbReference type="Pfam" id="PF05889">
    <property type="entry name" value="SepSecS"/>
    <property type="match status" value="1"/>
</dbReference>
<dbReference type="EMBL" id="RXIH01000046">
    <property type="protein sequence ID" value="RZN55269.1"/>
    <property type="molecule type" value="Genomic_DNA"/>
</dbReference>
<dbReference type="GO" id="GO:0043766">
    <property type="term" value="F:Sep-tRNA:Cys-tRNA synthase activity"/>
    <property type="evidence" value="ECO:0007669"/>
    <property type="project" value="UniProtKB-UniRule"/>
</dbReference>
<dbReference type="Proteomes" id="UP000317265">
    <property type="component" value="Unassembled WGS sequence"/>
</dbReference>
<dbReference type="InterPro" id="IPR015422">
    <property type="entry name" value="PyrdxlP-dep_Trfase_small"/>
</dbReference>
<dbReference type="EC" id="2.5.1.73" evidence="5"/>
<feature type="modified residue" description="N6-(pyridoxal phosphate)lysine" evidence="5">
    <location>
        <position position="226"/>
    </location>
</feature>
<organism evidence="7 9">
    <name type="scientific">Thermoproteota archaeon</name>
    <dbReference type="NCBI Taxonomy" id="2056631"/>
    <lineage>
        <taxon>Archaea</taxon>
        <taxon>Thermoproteota</taxon>
    </lineage>
</organism>
<reference evidence="7 9" key="1">
    <citation type="journal article" date="2019" name="Nat. Microbiol.">
        <title>Expanding anaerobic alkane metabolism in the domain of Archaea.</title>
        <authorList>
            <person name="Wang Y."/>
            <person name="Wegener G."/>
            <person name="Hou J."/>
            <person name="Wang F."/>
            <person name="Xiao X."/>
        </authorList>
    </citation>
    <scope>NUCLEOTIDE SEQUENCE [LARGE SCALE GENOMIC DNA]</scope>
    <source>
        <strain evidence="7">WYZ-LMO11</strain>
    </source>
</reference>
<evidence type="ECO:0000313" key="7">
    <source>
        <dbReference type="EMBL" id="TDA38894.1"/>
    </source>
</evidence>
<evidence type="ECO:0000256" key="4">
    <source>
        <dbReference type="ARBA" id="ARBA00022917"/>
    </source>
</evidence>
<keyword evidence="2 5" id="KW-0808">Transferase</keyword>
<accession>A0A523BDE7</accession>
<evidence type="ECO:0000256" key="3">
    <source>
        <dbReference type="ARBA" id="ARBA00022898"/>
    </source>
</evidence>
<dbReference type="InterPro" id="IPR015421">
    <property type="entry name" value="PyrdxlP-dep_Trfase_major"/>
</dbReference>
<dbReference type="GO" id="GO:0006412">
    <property type="term" value="P:translation"/>
    <property type="evidence" value="ECO:0007669"/>
    <property type="project" value="UniProtKB-KW"/>
</dbReference>
<comment type="cofactor">
    <cofactor evidence="1 5">
        <name>pyridoxal 5'-phosphate</name>
        <dbReference type="ChEBI" id="CHEBI:597326"/>
    </cofactor>
</comment>
<dbReference type="Gene3D" id="3.40.640.10">
    <property type="entry name" value="Type I PLP-dependent aspartate aminotransferase-like (Major domain)"/>
    <property type="match status" value="1"/>
</dbReference>